<dbReference type="AlphaFoldDB" id="A0A1M5TD03"/>
<proteinExistence type="predicted"/>
<dbReference type="RefSeq" id="WP_073392161.1">
    <property type="nucleotide sequence ID" value="NZ_FQVU01000006.1"/>
</dbReference>
<dbReference type="OrthoDB" id="9804023at2"/>
<keyword evidence="2" id="KW-0378">Hydrolase</keyword>
<dbReference type="InterPro" id="IPR013589">
    <property type="entry name" value="Bac_transglu_N"/>
</dbReference>
<sequence>MAVRYRITHTSHYEYDRGVAASFNEARLTPAQTLWQTRLESDLHVEPSTWHHRFTDYWGTEVRVFEANSAHRALTVRATSLVEVDASRRPAPGDPSWAQLRAPDVVDRFVEYLTQTPVTTPPDELRDLAESIAADHRPVAAVERISDAVSAALTYVPGATEVHTTAAEAWAERSGVCQDYTHLLVGALRHVGVPARYVSGYLHPAADPAVGETARGESHAWAEGWLGEWAPHDPTNRAAVAERHVMVGTGRDYGDVPPIKGIVAGPHRTNSLAVTVELTRLA</sequence>
<organism evidence="2 3">
    <name type="scientific">Jatrophihabitans endophyticus</name>
    <dbReference type="NCBI Taxonomy" id="1206085"/>
    <lineage>
        <taxon>Bacteria</taxon>
        <taxon>Bacillati</taxon>
        <taxon>Actinomycetota</taxon>
        <taxon>Actinomycetes</taxon>
        <taxon>Jatrophihabitantales</taxon>
        <taxon>Jatrophihabitantaceae</taxon>
        <taxon>Jatrophihabitans</taxon>
    </lineage>
</organism>
<dbReference type="Gene3D" id="3.10.620.30">
    <property type="match status" value="1"/>
</dbReference>
<dbReference type="STRING" id="1206085.SAMN05443575_3975"/>
<keyword evidence="2" id="KW-0645">Protease</keyword>
<evidence type="ECO:0000313" key="3">
    <source>
        <dbReference type="Proteomes" id="UP000186132"/>
    </source>
</evidence>
<gene>
    <name evidence="2" type="ORF">SAMN05443575_3975</name>
</gene>
<dbReference type="GO" id="GO:0008233">
    <property type="term" value="F:peptidase activity"/>
    <property type="evidence" value="ECO:0007669"/>
    <property type="project" value="UniProtKB-KW"/>
</dbReference>
<dbReference type="Proteomes" id="UP000186132">
    <property type="component" value="Unassembled WGS sequence"/>
</dbReference>
<dbReference type="PANTHER" id="PTHR33490">
    <property type="entry name" value="BLR5614 PROTEIN-RELATED"/>
    <property type="match status" value="1"/>
</dbReference>
<feature type="domain" description="Transglutaminase-like" evidence="1">
    <location>
        <begin position="169"/>
        <end position="236"/>
    </location>
</feature>
<dbReference type="Pfam" id="PF08379">
    <property type="entry name" value="Bact_transglu_N"/>
    <property type="match status" value="1"/>
</dbReference>
<dbReference type="SUPFAM" id="SSF54001">
    <property type="entry name" value="Cysteine proteinases"/>
    <property type="match status" value="1"/>
</dbReference>
<dbReference type="EMBL" id="FQVU01000006">
    <property type="protein sequence ID" value="SHH48612.1"/>
    <property type="molecule type" value="Genomic_DNA"/>
</dbReference>
<keyword evidence="3" id="KW-1185">Reference proteome</keyword>
<evidence type="ECO:0000259" key="1">
    <source>
        <dbReference type="SMART" id="SM00460"/>
    </source>
</evidence>
<dbReference type="Pfam" id="PF01841">
    <property type="entry name" value="Transglut_core"/>
    <property type="match status" value="1"/>
</dbReference>
<evidence type="ECO:0000313" key="2">
    <source>
        <dbReference type="EMBL" id="SHH48612.1"/>
    </source>
</evidence>
<dbReference type="InterPro" id="IPR002931">
    <property type="entry name" value="Transglutaminase-like"/>
</dbReference>
<name>A0A1M5TD03_9ACTN</name>
<dbReference type="PANTHER" id="PTHR33490:SF6">
    <property type="entry name" value="SLL1049 PROTEIN"/>
    <property type="match status" value="1"/>
</dbReference>
<dbReference type="InterPro" id="IPR038765">
    <property type="entry name" value="Papain-like_cys_pep_sf"/>
</dbReference>
<reference evidence="2 3" key="1">
    <citation type="submission" date="2016-11" db="EMBL/GenBank/DDBJ databases">
        <authorList>
            <person name="Jaros S."/>
            <person name="Januszkiewicz K."/>
            <person name="Wedrychowicz H."/>
        </authorList>
    </citation>
    <scope>NUCLEOTIDE SEQUENCE [LARGE SCALE GENOMIC DNA]</scope>
    <source>
        <strain evidence="2 3">DSM 45627</strain>
    </source>
</reference>
<accession>A0A1M5TD03</accession>
<dbReference type="GO" id="GO:0006508">
    <property type="term" value="P:proteolysis"/>
    <property type="evidence" value="ECO:0007669"/>
    <property type="project" value="UniProtKB-KW"/>
</dbReference>
<protein>
    <submittedName>
        <fullName evidence="2">Transglutaminase-like enzyme, putative cysteine protease</fullName>
    </submittedName>
</protein>
<dbReference type="SMART" id="SM00460">
    <property type="entry name" value="TGc"/>
    <property type="match status" value="1"/>
</dbReference>